<gene>
    <name evidence="2" type="ORF">J7T54_007413</name>
</gene>
<feature type="compositionally biased region" description="Basic and acidic residues" evidence="1">
    <location>
        <begin position="117"/>
        <end position="137"/>
    </location>
</feature>
<name>A0A9P9XUH2_9HYPO</name>
<dbReference type="Proteomes" id="UP001055219">
    <property type="component" value="Unassembled WGS sequence"/>
</dbReference>
<feature type="compositionally biased region" description="Low complexity" evidence="1">
    <location>
        <begin position="212"/>
        <end position="221"/>
    </location>
</feature>
<comment type="caution">
    <text evidence="2">The sequence shown here is derived from an EMBL/GenBank/DDBJ whole genome shotgun (WGS) entry which is preliminary data.</text>
</comment>
<feature type="compositionally biased region" description="Basic and acidic residues" evidence="1">
    <location>
        <begin position="15"/>
        <end position="25"/>
    </location>
</feature>
<sequence length="446" mass="48886">MAATAAQTTTWDPPARQEDEVRQFDLGRNVTDAEQNYDFKLPAEADYNDAQLATQRMKSASDDALHEEPPKNESALLPALEPKDDQWIHRDKLAKIESQELQAAGLYVPRSRAPSKQARDRSRSAMRRGTDASETRSRKNSASVEQRASEYQTPSWDLRTPEEIAEEEATAYFISNSLRGASRIPVAKTSPAPISLDHLERGTLMSESPETAARSRSASASLRNPTLPAAKRSNTDMSPKKASTSGPGRKMSSGAKAGQRPKTRNGSGSNTRPPTRSGDSPPNKQPEGDPPWMVNAYKPDPRLPPDQQLLPTVARRLQQEKWEKDGTYGNVYDKEFRPLNDTTHLHPPEAAAVQAPQADSADAEPASNGEWPLRPVEKSPSIRQGSYSTMPKISDKPPTSPMPSPRPNANPPMFQPQIEVSSPAAQRPPETKEEPKEGGCGCCVVM</sequence>
<keyword evidence="3" id="KW-1185">Reference proteome</keyword>
<proteinExistence type="predicted"/>
<feature type="compositionally biased region" description="Basic and acidic residues" evidence="1">
    <location>
        <begin position="317"/>
        <end position="347"/>
    </location>
</feature>
<feature type="region of interest" description="Disordered" evidence="1">
    <location>
        <begin position="1"/>
        <end position="29"/>
    </location>
</feature>
<evidence type="ECO:0008006" key="4">
    <source>
        <dbReference type="Google" id="ProtNLM"/>
    </source>
</evidence>
<dbReference type="OrthoDB" id="418495at2759"/>
<evidence type="ECO:0000256" key="1">
    <source>
        <dbReference type="SAM" id="MobiDB-lite"/>
    </source>
</evidence>
<feature type="region of interest" description="Disordered" evidence="1">
    <location>
        <begin position="50"/>
        <end position="83"/>
    </location>
</feature>
<dbReference type="GeneID" id="75833888"/>
<reference evidence="2" key="2">
    <citation type="submission" date="2022-07" db="EMBL/GenBank/DDBJ databases">
        <authorList>
            <person name="Goncalves M.F.M."/>
            <person name="Hilario S."/>
            <person name="Van De Peer Y."/>
            <person name="Esteves A.C."/>
            <person name="Alves A."/>
        </authorList>
    </citation>
    <scope>NUCLEOTIDE SEQUENCE</scope>
    <source>
        <strain evidence="2">MUM 19.33</strain>
    </source>
</reference>
<feature type="compositionally biased region" description="Basic and acidic residues" evidence="1">
    <location>
        <begin position="59"/>
        <end position="71"/>
    </location>
</feature>
<reference evidence="2" key="1">
    <citation type="journal article" date="2021" name="J Fungi (Basel)">
        <title>Genomic and Metabolomic Analyses of the Marine Fungus Emericellopsis cladophorae: Insights into Saltwater Adaptability Mechanisms and Its Biosynthetic Potential.</title>
        <authorList>
            <person name="Goncalves M.F.M."/>
            <person name="Hilario S."/>
            <person name="Van de Peer Y."/>
            <person name="Esteves A.C."/>
            <person name="Alves A."/>
        </authorList>
    </citation>
    <scope>NUCLEOTIDE SEQUENCE</scope>
    <source>
        <strain evidence="2">MUM 19.33</strain>
    </source>
</reference>
<dbReference type="AlphaFoldDB" id="A0A9P9XUH2"/>
<evidence type="ECO:0000313" key="3">
    <source>
        <dbReference type="Proteomes" id="UP001055219"/>
    </source>
</evidence>
<protein>
    <recommendedName>
        <fullName evidence="4">TeaA receptor TeaR</fullName>
    </recommendedName>
</protein>
<feature type="compositionally biased region" description="Polar residues" evidence="1">
    <location>
        <begin position="381"/>
        <end position="391"/>
    </location>
</feature>
<feature type="region of interest" description="Disordered" evidence="1">
    <location>
        <begin position="101"/>
        <end position="163"/>
    </location>
</feature>
<dbReference type="EMBL" id="JAGIXG020000086">
    <property type="protein sequence ID" value="KAI6778016.1"/>
    <property type="molecule type" value="Genomic_DNA"/>
</dbReference>
<evidence type="ECO:0000313" key="2">
    <source>
        <dbReference type="EMBL" id="KAI6778016.1"/>
    </source>
</evidence>
<feature type="compositionally biased region" description="Polar residues" evidence="1">
    <location>
        <begin position="235"/>
        <end position="246"/>
    </location>
</feature>
<feature type="region of interest" description="Disordered" evidence="1">
    <location>
        <begin position="176"/>
        <end position="446"/>
    </location>
</feature>
<feature type="compositionally biased region" description="Polar residues" evidence="1">
    <location>
        <begin position="1"/>
        <end position="11"/>
    </location>
</feature>
<feature type="compositionally biased region" description="Polar residues" evidence="1">
    <location>
        <begin position="264"/>
        <end position="282"/>
    </location>
</feature>
<dbReference type="RefSeq" id="XP_051358872.1">
    <property type="nucleotide sequence ID" value="XM_051510221.1"/>
</dbReference>
<accession>A0A9P9XUH2</accession>
<feature type="compositionally biased region" description="Polar residues" evidence="1">
    <location>
        <begin position="140"/>
        <end position="155"/>
    </location>
</feature>
<organism evidence="2 3">
    <name type="scientific">Emericellopsis cladophorae</name>
    <dbReference type="NCBI Taxonomy" id="2686198"/>
    <lineage>
        <taxon>Eukaryota</taxon>
        <taxon>Fungi</taxon>
        <taxon>Dikarya</taxon>
        <taxon>Ascomycota</taxon>
        <taxon>Pezizomycotina</taxon>
        <taxon>Sordariomycetes</taxon>
        <taxon>Hypocreomycetidae</taxon>
        <taxon>Hypocreales</taxon>
        <taxon>Bionectriaceae</taxon>
        <taxon>Emericellopsis</taxon>
    </lineage>
</organism>
<feature type="compositionally biased region" description="Low complexity" evidence="1">
    <location>
        <begin position="350"/>
        <end position="360"/>
    </location>
</feature>
<feature type="compositionally biased region" description="Pro residues" evidence="1">
    <location>
        <begin position="398"/>
        <end position="414"/>
    </location>
</feature>